<evidence type="ECO:0000313" key="2">
    <source>
        <dbReference type="Proteomes" id="UP001059380"/>
    </source>
</evidence>
<sequence>MNREYHKWLSPRLGRDMELLVFGHAGLPVVVFPTSGGRFFEFEDRNMISAIAGRIDSGDLQFYCVDSVDMESWYNRNVQPRWRIARHVQFDDYLIHEVVPLIRQKNWNQHLVALGCSFGGFHALNAALRHPDIFTGMLSMSGAFDIASFLGGYHDQDVYFNQPTQYLPNMSDPWFLDRYRQNTWVLATGWDDQCLVQNQNMDRIMNDKGIPHKLYTWDTWNSHDWPTWAQMVQHYL</sequence>
<proteinExistence type="predicted"/>
<dbReference type="InterPro" id="IPR050583">
    <property type="entry name" value="Mycobacterial_A85_antigen"/>
</dbReference>
<evidence type="ECO:0000313" key="1">
    <source>
        <dbReference type="EMBL" id="UWZ86862.1"/>
    </source>
</evidence>
<dbReference type="Pfam" id="PF00756">
    <property type="entry name" value="Esterase"/>
    <property type="match status" value="1"/>
</dbReference>
<dbReference type="SUPFAM" id="SSF53474">
    <property type="entry name" value="alpha/beta-Hydrolases"/>
    <property type="match status" value="1"/>
</dbReference>
<organism evidence="1 2">
    <name type="scientific">Occallatibacter riparius</name>
    <dbReference type="NCBI Taxonomy" id="1002689"/>
    <lineage>
        <taxon>Bacteria</taxon>
        <taxon>Pseudomonadati</taxon>
        <taxon>Acidobacteriota</taxon>
        <taxon>Terriglobia</taxon>
        <taxon>Terriglobales</taxon>
        <taxon>Acidobacteriaceae</taxon>
        <taxon>Occallatibacter</taxon>
    </lineage>
</organism>
<keyword evidence="2" id="KW-1185">Reference proteome</keyword>
<dbReference type="AlphaFoldDB" id="A0A9J7BZ58"/>
<dbReference type="EMBL" id="CP093313">
    <property type="protein sequence ID" value="UWZ86862.1"/>
    <property type="molecule type" value="Genomic_DNA"/>
</dbReference>
<dbReference type="PANTHER" id="PTHR48098:SF3">
    <property type="entry name" value="IRON(III) ENTEROBACTIN ESTERASE"/>
    <property type="match status" value="1"/>
</dbReference>
<dbReference type="GO" id="GO:0016787">
    <property type="term" value="F:hydrolase activity"/>
    <property type="evidence" value="ECO:0007669"/>
    <property type="project" value="UniProtKB-KW"/>
</dbReference>
<accession>A0A9J7BZ58</accession>
<protein>
    <submittedName>
        <fullName evidence="1">Alpha/beta fold hydrolase</fullName>
    </submittedName>
</protein>
<keyword evidence="1" id="KW-0378">Hydrolase</keyword>
<dbReference type="KEGG" id="orp:MOP44_13140"/>
<dbReference type="Gene3D" id="3.40.50.1820">
    <property type="entry name" value="alpha/beta hydrolase"/>
    <property type="match status" value="1"/>
</dbReference>
<dbReference type="PANTHER" id="PTHR48098">
    <property type="entry name" value="ENTEROCHELIN ESTERASE-RELATED"/>
    <property type="match status" value="1"/>
</dbReference>
<dbReference type="RefSeq" id="WP_260796499.1">
    <property type="nucleotide sequence ID" value="NZ_CP093313.1"/>
</dbReference>
<gene>
    <name evidence="1" type="ORF">MOP44_13140</name>
</gene>
<name>A0A9J7BZ58_9BACT</name>
<reference evidence="1" key="1">
    <citation type="submission" date="2021-04" db="EMBL/GenBank/DDBJ databases">
        <title>Phylogenetic analysis of Acidobacteriaceae.</title>
        <authorList>
            <person name="Qiu L."/>
            <person name="Zhang Q."/>
        </authorList>
    </citation>
    <scope>NUCLEOTIDE SEQUENCE</scope>
    <source>
        <strain evidence="1">DSM 25168</strain>
    </source>
</reference>
<dbReference type="InterPro" id="IPR029058">
    <property type="entry name" value="AB_hydrolase_fold"/>
</dbReference>
<dbReference type="InterPro" id="IPR000801">
    <property type="entry name" value="Esterase-like"/>
</dbReference>
<dbReference type="Proteomes" id="UP001059380">
    <property type="component" value="Chromosome"/>
</dbReference>